<name>A0A430ASK9_9ENTE</name>
<proteinExistence type="predicted"/>
<keyword evidence="2" id="KW-1185">Reference proteome</keyword>
<evidence type="ECO:0000313" key="1">
    <source>
        <dbReference type="EMBL" id="RSU11026.1"/>
    </source>
</evidence>
<dbReference type="AlphaFoldDB" id="A0A430ASK9"/>
<dbReference type="RefSeq" id="WP_126809350.1">
    <property type="nucleotide sequence ID" value="NZ_NGKA01000012.1"/>
</dbReference>
<dbReference type="Proteomes" id="UP000287605">
    <property type="component" value="Unassembled WGS sequence"/>
</dbReference>
<dbReference type="OrthoDB" id="3171075at2"/>
<sequence>MKIEQGILHMLDFETGSLTISQRELDLKEQIIHQYADKLLNKFLDGDIKVGELDRTNDFVKQLMDKEMSFLEKSHTIAQVFFDCLKQAEDVPNGDLLVVQGIAEDEQPFLGIFKLNYKPALTHFVDYVDDQMVNNIIVNKTILPNMGQRVDEGILIYLETLEFHAIEKNIK</sequence>
<dbReference type="InterPro" id="IPR007358">
    <property type="entry name" value="Nucleoid_associated_NdpA"/>
</dbReference>
<protein>
    <submittedName>
        <fullName evidence="1">Uncharacterized protein</fullName>
    </submittedName>
</protein>
<dbReference type="EMBL" id="NGKA01000012">
    <property type="protein sequence ID" value="RSU11026.1"/>
    <property type="molecule type" value="Genomic_DNA"/>
</dbReference>
<dbReference type="GO" id="GO:0009295">
    <property type="term" value="C:nucleoid"/>
    <property type="evidence" value="ECO:0007669"/>
    <property type="project" value="InterPro"/>
</dbReference>
<dbReference type="Pfam" id="PF04245">
    <property type="entry name" value="NA37"/>
    <property type="match status" value="1"/>
</dbReference>
<evidence type="ECO:0000313" key="2">
    <source>
        <dbReference type="Proteomes" id="UP000287605"/>
    </source>
</evidence>
<reference evidence="1 2" key="1">
    <citation type="submission" date="2017-05" db="EMBL/GenBank/DDBJ databases">
        <title>Vagococcus spp. assemblies.</title>
        <authorList>
            <person name="Gulvik C.A."/>
        </authorList>
    </citation>
    <scope>NUCLEOTIDE SEQUENCE [LARGE SCALE GENOMIC DNA]</scope>
    <source>
        <strain evidence="1 2">CCUG 51432</strain>
    </source>
</reference>
<organism evidence="1 2">
    <name type="scientific">Vagococcus elongatus</name>
    <dbReference type="NCBI Taxonomy" id="180344"/>
    <lineage>
        <taxon>Bacteria</taxon>
        <taxon>Bacillati</taxon>
        <taxon>Bacillota</taxon>
        <taxon>Bacilli</taxon>
        <taxon>Lactobacillales</taxon>
        <taxon>Enterococcaceae</taxon>
        <taxon>Vagococcus</taxon>
    </lineage>
</organism>
<comment type="caution">
    <text evidence="1">The sequence shown here is derived from an EMBL/GenBank/DDBJ whole genome shotgun (WGS) entry which is preliminary data.</text>
</comment>
<accession>A0A430ASK9</accession>
<gene>
    <name evidence="1" type="ORF">CBF29_08680</name>
</gene>